<feature type="transmembrane region" description="Helical" evidence="1">
    <location>
        <begin position="104"/>
        <end position="127"/>
    </location>
</feature>
<keyword evidence="1" id="KW-0812">Transmembrane</keyword>
<gene>
    <name evidence="2" type="ORF">EV697_10649</name>
</gene>
<proteinExistence type="predicted"/>
<evidence type="ECO:0000256" key="1">
    <source>
        <dbReference type="SAM" id="Phobius"/>
    </source>
</evidence>
<dbReference type="OrthoDB" id="2955631at2"/>
<feature type="transmembrane region" description="Helical" evidence="1">
    <location>
        <begin position="21"/>
        <end position="41"/>
    </location>
</feature>
<dbReference type="Pfam" id="PF10011">
    <property type="entry name" value="DUF2254"/>
    <property type="match status" value="1"/>
</dbReference>
<feature type="transmembrane region" description="Helical" evidence="1">
    <location>
        <begin position="57"/>
        <end position="83"/>
    </location>
</feature>
<keyword evidence="1" id="KW-1133">Transmembrane helix</keyword>
<dbReference type="AlphaFoldDB" id="A0A4R2MZV6"/>
<sequence length="416" mass="46418">MMYRLLLILKKPSNKLWVTPTYSAIFAVFFAFAARLAGIFLPQDILPLIKLSTLDDLLAIIASSMLAVSTFSLSIMVSAFSSAANSVTPRATDVLMNDGATRQAIASFISAFIYAIIAKTALGTGFYEQNGKFVLFISTIIVLVYLIVTLIRWVSTLSQLGRLSNTLDKIQNIVQQSLTHYREEPNMGATWKAQLTGNITPIISDKNGYLTHIDMASLQRYAEDEETYIHILVRPGDFIMPHTVLAYLQDKPENTEKITNSFIVERERNFSQDPNWGFIVLSEAAQRALSPAINDPGTAMRVMTGIMSILADAKPDPEDIGQKDYNRLSIIPLKTKNLIFDSFSPISRDGSSILEINLVMLKVLSGIYHLPIEPEICSAAKSMAEQLLERANQNMTFKPDIVKLQKKYNELFDTTK</sequence>
<dbReference type="EMBL" id="SLXI01000006">
    <property type="protein sequence ID" value="TCP11695.1"/>
    <property type="molecule type" value="Genomic_DNA"/>
</dbReference>
<protein>
    <submittedName>
        <fullName evidence="2">Putative membrane protein</fullName>
    </submittedName>
</protein>
<name>A0A4R2MZV6_9PAST</name>
<evidence type="ECO:0000313" key="3">
    <source>
        <dbReference type="Proteomes" id="UP000294841"/>
    </source>
</evidence>
<keyword evidence="3" id="KW-1185">Reference proteome</keyword>
<evidence type="ECO:0000313" key="2">
    <source>
        <dbReference type="EMBL" id="TCP11695.1"/>
    </source>
</evidence>
<comment type="caution">
    <text evidence="2">The sequence shown here is derived from an EMBL/GenBank/DDBJ whole genome shotgun (WGS) entry which is preliminary data.</text>
</comment>
<accession>A0A4R2MZV6</accession>
<reference evidence="2 3" key="1">
    <citation type="submission" date="2019-03" db="EMBL/GenBank/DDBJ databases">
        <title>Genomic Encyclopedia of Type Strains, Phase IV (KMG-IV): sequencing the most valuable type-strain genomes for metagenomic binning, comparative biology and taxonomic classification.</title>
        <authorList>
            <person name="Goeker M."/>
        </authorList>
    </citation>
    <scope>NUCLEOTIDE SEQUENCE [LARGE SCALE GENOMIC DNA]</scope>
    <source>
        <strain evidence="2 3">DSM 28231</strain>
    </source>
</reference>
<dbReference type="InterPro" id="IPR018723">
    <property type="entry name" value="DUF2254_membrane"/>
</dbReference>
<organism evidence="2 3">
    <name type="scientific">Bisgaardia hudsonensis</name>
    <dbReference type="NCBI Taxonomy" id="109472"/>
    <lineage>
        <taxon>Bacteria</taxon>
        <taxon>Pseudomonadati</taxon>
        <taxon>Pseudomonadota</taxon>
        <taxon>Gammaproteobacteria</taxon>
        <taxon>Pasteurellales</taxon>
        <taxon>Pasteurellaceae</taxon>
        <taxon>Bisgaardia</taxon>
    </lineage>
</organism>
<dbReference type="RefSeq" id="WP_132024579.1">
    <property type="nucleotide sequence ID" value="NZ_CP016605.1"/>
</dbReference>
<dbReference type="Proteomes" id="UP000294841">
    <property type="component" value="Unassembled WGS sequence"/>
</dbReference>
<keyword evidence="1" id="KW-0472">Membrane</keyword>
<feature type="transmembrane region" description="Helical" evidence="1">
    <location>
        <begin position="133"/>
        <end position="154"/>
    </location>
</feature>